<dbReference type="InterPro" id="IPR004332">
    <property type="entry name" value="Transposase_MuDR"/>
</dbReference>
<gene>
    <name evidence="2" type="ORF">HID58_067418</name>
</gene>
<dbReference type="Pfam" id="PF03108">
    <property type="entry name" value="DBD_Tnp_Mut"/>
    <property type="match status" value="1"/>
</dbReference>
<comment type="caution">
    <text evidence="2">The sequence shown here is derived from an EMBL/GenBank/DDBJ whole genome shotgun (WGS) entry which is preliminary data.</text>
</comment>
<dbReference type="EMBL" id="JAGKQM010000015">
    <property type="protein sequence ID" value="KAH0880024.1"/>
    <property type="molecule type" value="Genomic_DNA"/>
</dbReference>
<evidence type="ECO:0000313" key="3">
    <source>
        <dbReference type="Proteomes" id="UP000824890"/>
    </source>
</evidence>
<accession>A0ABQ7ZIG1</accession>
<evidence type="ECO:0000313" key="2">
    <source>
        <dbReference type="EMBL" id="KAH0880024.1"/>
    </source>
</evidence>
<feature type="domain" description="Transposase MuDR plant" evidence="1">
    <location>
        <begin position="302"/>
        <end position="365"/>
    </location>
</feature>
<organism evidence="2 3">
    <name type="scientific">Brassica napus</name>
    <name type="common">Rape</name>
    <dbReference type="NCBI Taxonomy" id="3708"/>
    <lineage>
        <taxon>Eukaryota</taxon>
        <taxon>Viridiplantae</taxon>
        <taxon>Streptophyta</taxon>
        <taxon>Embryophyta</taxon>
        <taxon>Tracheophyta</taxon>
        <taxon>Spermatophyta</taxon>
        <taxon>Magnoliopsida</taxon>
        <taxon>eudicotyledons</taxon>
        <taxon>Gunneridae</taxon>
        <taxon>Pentapetalae</taxon>
        <taxon>rosids</taxon>
        <taxon>malvids</taxon>
        <taxon>Brassicales</taxon>
        <taxon>Brassicaceae</taxon>
        <taxon>Brassiceae</taxon>
        <taxon>Brassica</taxon>
    </lineage>
</organism>
<reference evidence="2 3" key="1">
    <citation type="submission" date="2021-05" db="EMBL/GenBank/DDBJ databases">
        <title>Genome Assembly of Synthetic Allotetraploid Brassica napus Reveals Homoeologous Exchanges between Subgenomes.</title>
        <authorList>
            <person name="Davis J.T."/>
        </authorList>
    </citation>
    <scope>NUCLEOTIDE SEQUENCE [LARGE SCALE GENOMIC DNA]</scope>
    <source>
        <strain evidence="3">cv. Da-Ae</strain>
        <tissue evidence="2">Seedling</tissue>
    </source>
</reference>
<name>A0ABQ7ZIG1_BRANA</name>
<keyword evidence="3" id="KW-1185">Reference proteome</keyword>
<evidence type="ECO:0000259" key="1">
    <source>
        <dbReference type="Pfam" id="PF03108"/>
    </source>
</evidence>
<protein>
    <recommendedName>
        <fullName evidence="1">Transposase MuDR plant domain-containing protein</fullName>
    </recommendedName>
</protein>
<sequence>MEHLVRVVAGDWQIFSHGTWRFDINHTNVKYDLVLKENETYEELVTMVRGKYPIHHSEPVALTYDFPEWMKVPGDYTTPLVDRVEDKDVELFMAVKMDFANLTLCVTYGNVDVGRYSAMRRKDFGLTEDGTDVVPPKPIPWRGFLSGGYLQVSEERLMTICSSEQMVEIRRTAVRLTKQEILHPLEVVDEVSSETDSSDEMEIFTPDADGMIRLKEVPTEQQPDDGLTLAIAPTNDVTERSSNKGKTIMTEPEIGGGQMFSLQMWSGSGGANTEGADANNEGAYTAHEVNAGEGEMAKYDNLYVGQVFDDGDAFKVHMSLHALANKYRYFVRKSEPGKVVLECSGVSCQWRVYAAKMPGCARFEIKTLESIHRCTVDERGECRRNATPSIVGGIMRSKYVGTGSGPRPGALREMMRTDHSVPISYWSAWKSREIAIENGRGNAEVYPAAKNCACLLHLQRNVQTIFKKKHLLYLMGPAAGVEERTITRSRIWGDLLLL</sequence>
<dbReference type="Proteomes" id="UP000824890">
    <property type="component" value="Unassembled WGS sequence"/>
</dbReference>
<proteinExistence type="predicted"/>